<gene>
    <name evidence="2" type="ORF">AN221_32545</name>
</gene>
<evidence type="ECO:0000256" key="1">
    <source>
        <dbReference type="SAM" id="MobiDB-lite"/>
    </source>
</evidence>
<feature type="compositionally biased region" description="Basic and acidic residues" evidence="1">
    <location>
        <begin position="81"/>
        <end position="90"/>
    </location>
</feature>
<feature type="compositionally biased region" description="Basic and acidic residues" evidence="1">
    <location>
        <begin position="58"/>
        <end position="72"/>
    </location>
</feature>
<protein>
    <submittedName>
        <fullName evidence="2">Uncharacterized protein</fullName>
    </submittedName>
</protein>
<evidence type="ECO:0000313" key="2">
    <source>
        <dbReference type="EMBL" id="OEV16338.1"/>
    </source>
</evidence>
<accession>A0A1E7LJI1</accession>
<comment type="caution">
    <text evidence="2">The sequence shown here is derived from an EMBL/GenBank/DDBJ whole genome shotgun (WGS) entry which is preliminary data.</text>
</comment>
<sequence length="120" mass="13631">MVGAVEVVMSSELRRQLREALGPDIKGLQRAVALEIADDARYDDGWMQLAGRSGPHRPYQDSWRRLEEEGRNGSRPQGWERVPHCGDSDCDEVTRRRDTTGHDGLPTTTLCQRCHPAMRF</sequence>
<name>A0A1E7LJI1_9ACTN</name>
<keyword evidence="3" id="KW-1185">Reference proteome</keyword>
<feature type="region of interest" description="Disordered" evidence="1">
    <location>
        <begin position="50"/>
        <end position="90"/>
    </location>
</feature>
<dbReference type="AlphaFoldDB" id="A0A1E7LJI1"/>
<dbReference type="Proteomes" id="UP000175971">
    <property type="component" value="Unassembled WGS sequence"/>
</dbReference>
<reference evidence="2 3" key="1">
    <citation type="journal article" date="2016" name="Front. Microbiol.">
        <title>Comparative Genomics Analysis of Streptomyces Species Reveals Their Adaptation to the Marine Environment and Their Diversity at the Genomic Level.</title>
        <authorList>
            <person name="Tian X."/>
            <person name="Zhang Z."/>
            <person name="Yang T."/>
            <person name="Chen M."/>
            <person name="Li J."/>
            <person name="Chen F."/>
            <person name="Yang J."/>
            <person name="Li W."/>
            <person name="Zhang B."/>
            <person name="Zhang Z."/>
            <person name="Wu J."/>
            <person name="Zhang C."/>
            <person name="Long L."/>
            <person name="Xiao J."/>
        </authorList>
    </citation>
    <scope>NUCLEOTIDE SEQUENCE [LARGE SCALE GENOMIC DNA]</scope>
    <source>
        <strain evidence="2 3">SCSIO M10372</strain>
    </source>
</reference>
<dbReference type="EMBL" id="LJGZ01000103">
    <property type="protein sequence ID" value="OEV16338.1"/>
    <property type="molecule type" value="Genomic_DNA"/>
</dbReference>
<proteinExistence type="predicted"/>
<evidence type="ECO:0000313" key="3">
    <source>
        <dbReference type="Proteomes" id="UP000175971"/>
    </source>
</evidence>
<organism evidence="2 3">
    <name type="scientific">Streptomyces nanshensis</name>
    <dbReference type="NCBI Taxonomy" id="518642"/>
    <lineage>
        <taxon>Bacteria</taxon>
        <taxon>Bacillati</taxon>
        <taxon>Actinomycetota</taxon>
        <taxon>Actinomycetes</taxon>
        <taxon>Kitasatosporales</taxon>
        <taxon>Streptomycetaceae</taxon>
        <taxon>Streptomyces</taxon>
    </lineage>
</organism>